<dbReference type="InParanoid" id="W7XC18"/>
<dbReference type="GeneID" id="24438992"/>
<evidence type="ECO:0000313" key="1">
    <source>
        <dbReference type="EMBL" id="EWS74003.1"/>
    </source>
</evidence>
<evidence type="ECO:0000313" key="2">
    <source>
        <dbReference type="Proteomes" id="UP000009168"/>
    </source>
</evidence>
<dbReference type="EMBL" id="GG662665">
    <property type="protein sequence ID" value="EWS74003.1"/>
    <property type="molecule type" value="Genomic_DNA"/>
</dbReference>
<proteinExistence type="predicted"/>
<name>W7XC18_TETTS</name>
<keyword evidence="2" id="KW-1185">Reference proteome</keyword>
<sequence length="163" mass="18725">MSLEFIIIMSFCKQCIERLRFPLNGIYISQIKSILKPLRLKAVFFQLIQKRRVKYQIFDSFKNQSVIHTNLIQLQITLSVYELLLELSSCQCISSMFSHSESSFSSSNSNLQAKFKRSFILSSEKEIGRNIEVNPLPKGSQIELDLSLFKTGELKGEASSMEE</sequence>
<reference evidence="2" key="1">
    <citation type="journal article" date="2006" name="PLoS Biol.">
        <title>Macronuclear genome sequence of the ciliate Tetrahymena thermophila, a model eukaryote.</title>
        <authorList>
            <person name="Eisen J.A."/>
            <person name="Coyne R.S."/>
            <person name="Wu M."/>
            <person name="Wu D."/>
            <person name="Thiagarajan M."/>
            <person name="Wortman J.R."/>
            <person name="Badger J.H."/>
            <person name="Ren Q."/>
            <person name="Amedeo P."/>
            <person name="Jones K.M."/>
            <person name="Tallon L.J."/>
            <person name="Delcher A.L."/>
            <person name="Salzberg S.L."/>
            <person name="Silva J.C."/>
            <person name="Haas B.J."/>
            <person name="Majoros W.H."/>
            <person name="Farzad M."/>
            <person name="Carlton J.M."/>
            <person name="Smith R.K. Jr."/>
            <person name="Garg J."/>
            <person name="Pearlman R.E."/>
            <person name="Karrer K.M."/>
            <person name="Sun L."/>
            <person name="Manning G."/>
            <person name="Elde N.C."/>
            <person name="Turkewitz A.P."/>
            <person name="Asai D.J."/>
            <person name="Wilkes D.E."/>
            <person name="Wang Y."/>
            <person name="Cai H."/>
            <person name="Collins K."/>
            <person name="Stewart B.A."/>
            <person name="Lee S.R."/>
            <person name="Wilamowska K."/>
            <person name="Weinberg Z."/>
            <person name="Ruzzo W.L."/>
            <person name="Wloga D."/>
            <person name="Gaertig J."/>
            <person name="Frankel J."/>
            <person name="Tsao C.-C."/>
            <person name="Gorovsky M.A."/>
            <person name="Keeling P.J."/>
            <person name="Waller R.F."/>
            <person name="Patron N.J."/>
            <person name="Cherry J.M."/>
            <person name="Stover N.A."/>
            <person name="Krieger C.J."/>
            <person name="del Toro C."/>
            <person name="Ryder H.F."/>
            <person name="Williamson S.C."/>
            <person name="Barbeau R.A."/>
            <person name="Hamilton E.P."/>
            <person name="Orias E."/>
        </authorList>
    </citation>
    <scope>NUCLEOTIDE SEQUENCE [LARGE SCALE GENOMIC DNA]</scope>
    <source>
        <strain evidence="2">SB210</strain>
    </source>
</reference>
<dbReference type="AlphaFoldDB" id="W7XC18"/>
<accession>W7XC18</accession>
<organism evidence="1 2">
    <name type="scientific">Tetrahymena thermophila (strain SB210)</name>
    <dbReference type="NCBI Taxonomy" id="312017"/>
    <lineage>
        <taxon>Eukaryota</taxon>
        <taxon>Sar</taxon>
        <taxon>Alveolata</taxon>
        <taxon>Ciliophora</taxon>
        <taxon>Intramacronucleata</taxon>
        <taxon>Oligohymenophorea</taxon>
        <taxon>Hymenostomatida</taxon>
        <taxon>Tetrahymenina</taxon>
        <taxon>Tetrahymenidae</taxon>
        <taxon>Tetrahymena</taxon>
    </lineage>
</organism>
<dbReference type="KEGG" id="tet:TTHERM_000442739"/>
<protein>
    <submittedName>
        <fullName evidence="1">Uncharacterized protein</fullName>
    </submittedName>
</protein>
<dbReference type="RefSeq" id="XP_012653465.1">
    <property type="nucleotide sequence ID" value="XM_012798011.1"/>
</dbReference>
<dbReference type="Proteomes" id="UP000009168">
    <property type="component" value="Unassembled WGS sequence"/>
</dbReference>
<gene>
    <name evidence="1" type="ORF">TTHERM_000442739</name>
</gene>